<protein>
    <recommendedName>
        <fullName evidence="2">Integrase SAM-like N-terminal domain-containing protein</fullName>
    </recommendedName>
</protein>
<reference evidence="1" key="1">
    <citation type="journal article" date="2014" name="Front. Microbiol.">
        <title>High frequency of phylogenetically diverse reductive dehalogenase-homologous genes in deep subseafloor sedimentary metagenomes.</title>
        <authorList>
            <person name="Kawai M."/>
            <person name="Futagami T."/>
            <person name="Toyoda A."/>
            <person name="Takaki Y."/>
            <person name="Nishi S."/>
            <person name="Hori S."/>
            <person name="Arai W."/>
            <person name="Tsubouchi T."/>
            <person name="Morono Y."/>
            <person name="Uchiyama I."/>
            <person name="Ito T."/>
            <person name="Fujiyama A."/>
            <person name="Inagaki F."/>
            <person name="Takami H."/>
        </authorList>
    </citation>
    <scope>NUCLEOTIDE SEQUENCE</scope>
    <source>
        <strain evidence="1">Expedition CK06-06</strain>
    </source>
</reference>
<proteinExistence type="predicted"/>
<sequence>MISKILPDFQEFLTSRAFVDKKHAPLYARWVSKFLAFSNKDENLGFTERKEKFLEYLSKTTGFADWQKEQVSRKNLSTLRVKKEI</sequence>
<organism evidence="1">
    <name type="scientific">marine sediment metagenome</name>
    <dbReference type="NCBI Taxonomy" id="412755"/>
    <lineage>
        <taxon>unclassified sequences</taxon>
        <taxon>metagenomes</taxon>
        <taxon>ecological metagenomes</taxon>
    </lineage>
</organism>
<evidence type="ECO:0000313" key="1">
    <source>
        <dbReference type="EMBL" id="GAH84780.1"/>
    </source>
</evidence>
<comment type="caution">
    <text evidence="1">The sequence shown here is derived from an EMBL/GenBank/DDBJ whole genome shotgun (WGS) entry which is preliminary data.</text>
</comment>
<gene>
    <name evidence="1" type="ORF">S03H2_61601</name>
</gene>
<accession>X1JTP0</accession>
<name>X1JTP0_9ZZZZ</name>
<dbReference type="EMBL" id="BARU01039768">
    <property type="protein sequence ID" value="GAH84780.1"/>
    <property type="molecule type" value="Genomic_DNA"/>
</dbReference>
<evidence type="ECO:0008006" key="2">
    <source>
        <dbReference type="Google" id="ProtNLM"/>
    </source>
</evidence>
<dbReference type="AlphaFoldDB" id="X1JTP0"/>